<dbReference type="EMBL" id="UINC01112111">
    <property type="protein sequence ID" value="SVC80813.1"/>
    <property type="molecule type" value="Genomic_DNA"/>
</dbReference>
<sequence>MLAKTDRIGLVRDMNNNALLASDVSMLHSHREEFRRRQEVSNSLNDINIMKEQIRELLRFRDEFQEFKQLLQNHIKRDNQWQV</sequence>
<name>A0A382Q5D7_9ZZZZ</name>
<gene>
    <name evidence="1" type="ORF">METZ01_LOCUS333667</name>
</gene>
<proteinExistence type="predicted"/>
<evidence type="ECO:0000313" key="1">
    <source>
        <dbReference type="EMBL" id="SVC80813.1"/>
    </source>
</evidence>
<protein>
    <submittedName>
        <fullName evidence="1">Uncharacterized protein</fullName>
    </submittedName>
</protein>
<organism evidence="1">
    <name type="scientific">marine metagenome</name>
    <dbReference type="NCBI Taxonomy" id="408172"/>
    <lineage>
        <taxon>unclassified sequences</taxon>
        <taxon>metagenomes</taxon>
        <taxon>ecological metagenomes</taxon>
    </lineage>
</organism>
<reference evidence="1" key="1">
    <citation type="submission" date="2018-05" db="EMBL/GenBank/DDBJ databases">
        <authorList>
            <person name="Lanie J.A."/>
            <person name="Ng W.-L."/>
            <person name="Kazmierczak K.M."/>
            <person name="Andrzejewski T.M."/>
            <person name="Davidsen T.M."/>
            <person name="Wayne K.J."/>
            <person name="Tettelin H."/>
            <person name="Glass J.I."/>
            <person name="Rusch D."/>
            <person name="Podicherti R."/>
            <person name="Tsui H.-C.T."/>
            <person name="Winkler M.E."/>
        </authorList>
    </citation>
    <scope>NUCLEOTIDE SEQUENCE</scope>
</reference>
<dbReference type="AlphaFoldDB" id="A0A382Q5D7"/>
<accession>A0A382Q5D7</accession>